<comment type="caution">
    <text evidence="9">The sequence shown here is derived from an EMBL/GenBank/DDBJ whole genome shotgun (WGS) entry which is preliminary data.</text>
</comment>
<name>A0AAD7D8G6_MYCRO</name>
<dbReference type="PANTHER" id="PTHR14190">
    <property type="entry name" value="SUPPRESSOR OF ACTIN MUTATIONS 2/VACUOLAR PROTEIN SORTING 52"/>
    <property type="match status" value="1"/>
</dbReference>
<protein>
    <submittedName>
        <fullName evidence="9">Vacuolar sorting protein</fullName>
    </submittedName>
</protein>
<comment type="subcellular location">
    <subcellularLocation>
        <location evidence="1">Golgi apparatus</location>
        <location evidence="1">trans-Golgi network</location>
    </subcellularLocation>
</comment>
<dbReference type="Pfam" id="PF20655">
    <property type="entry name" value="Vps52_C"/>
    <property type="match status" value="2"/>
</dbReference>
<evidence type="ECO:0000259" key="8">
    <source>
        <dbReference type="Pfam" id="PF20655"/>
    </source>
</evidence>
<evidence type="ECO:0000313" key="10">
    <source>
        <dbReference type="Proteomes" id="UP001221757"/>
    </source>
</evidence>
<keyword evidence="3" id="KW-0813">Transport</keyword>
<dbReference type="InterPro" id="IPR048319">
    <property type="entry name" value="Vps52_CC"/>
</dbReference>
<dbReference type="GO" id="GO:0019905">
    <property type="term" value="F:syntaxin binding"/>
    <property type="evidence" value="ECO:0007669"/>
    <property type="project" value="TreeGrafter"/>
</dbReference>
<dbReference type="Proteomes" id="UP001221757">
    <property type="component" value="Unassembled WGS sequence"/>
</dbReference>
<keyword evidence="10" id="KW-1185">Reference proteome</keyword>
<evidence type="ECO:0000256" key="5">
    <source>
        <dbReference type="ARBA" id="ARBA00023034"/>
    </source>
</evidence>
<dbReference type="Pfam" id="PF04129">
    <property type="entry name" value="Vps52_CC"/>
    <property type="match status" value="1"/>
</dbReference>
<dbReference type="AlphaFoldDB" id="A0AAD7D8G6"/>
<feature type="domain" description="Vps52 coiled-coil" evidence="7">
    <location>
        <begin position="25"/>
        <end position="189"/>
    </location>
</feature>
<feature type="region of interest" description="Disordered" evidence="6">
    <location>
        <begin position="314"/>
        <end position="351"/>
    </location>
</feature>
<dbReference type="InterPro" id="IPR007258">
    <property type="entry name" value="Vps52"/>
</dbReference>
<dbReference type="GO" id="GO:0015031">
    <property type="term" value="P:protein transport"/>
    <property type="evidence" value="ECO:0007669"/>
    <property type="project" value="UniProtKB-KW"/>
</dbReference>
<evidence type="ECO:0000256" key="6">
    <source>
        <dbReference type="SAM" id="MobiDB-lite"/>
    </source>
</evidence>
<accession>A0AAD7D8G6</accession>
<dbReference type="GO" id="GO:0005829">
    <property type="term" value="C:cytosol"/>
    <property type="evidence" value="ECO:0007669"/>
    <property type="project" value="GOC"/>
</dbReference>
<dbReference type="GO" id="GO:0006896">
    <property type="term" value="P:Golgi to vacuole transport"/>
    <property type="evidence" value="ECO:0007669"/>
    <property type="project" value="TreeGrafter"/>
</dbReference>
<comment type="similarity">
    <text evidence="2">Belongs to the VPS52 family.</text>
</comment>
<sequence length="603" mass="67782">MSTSESSEQTLVHSDPTLYRARAKDYVELHDQVETSVNLLNSLEAFLSTFQKDLSAVSGQISDLQDRSKGIETRLKSRRKIEKPLSSLITDITIPPYLATLILDSDVGESWILAIEEFERRLDTAKGRSRVKAARDLGEVSEGLRIVAATKLRAFFLALFQPIRSNVTTNMQVIQTSVLLKYRPLFAFLQRQAPNVANEIQRSYVGAARVYYETGFRRYARSLGWIKSRTVEKLETIVLSERTRDMSVDPERVEFAKIEGPGVTLAYMADDKTHKAPVEALVRSLLLVFMDNATAEYTFVTTFFTVDPLADPQEEPQSALFTPGLLSPDGREQRMSVAGSDHGGRDRSGSIVSANGMQSLAAAMREEQASSDAIWKQIMDPVLEYTQTFIATVLDPVPPAVPLLTMIRLTEDVMAEIQKRACPPAESFIFGLRLKMWPVFQKAMTEHVDALKKLAEGGSTGYFSRAVATTDAVVSNICKRYVVMFNSFVTLTEQAEETMIFSSLLRLRLELAKLITRHTEQISDPIAKATAQSTLYENLLQSLRKGTHLTVHLKSQQEIAYWANLEEEARRKSCRRTSSRRGDNICIRKVHPIAMVNIRYIYA</sequence>
<reference evidence="9" key="1">
    <citation type="submission" date="2023-03" db="EMBL/GenBank/DDBJ databases">
        <title>Massive genome expansion in bonnet fungi (Mycena s.s.) driven by repeated elements and novel gene families across ecological guilds.</title>
        <authorList>
            <consortium name="Lawrence Berkeley National Laboratory"/>
            <person name="Harder C.B."/>
            <person name="Miyauchi S."/>
            <person name="Viragh M."/>
            <person name="Kuo A."/>
            <person name="Thoen E."/>
            <person name="Andreopoulos B."/>
            <person name="Lu D."/>
            <person name="Skrede I."/>
            <person name="Drula E."/>
            <person name="Henrissat B."/>
            <person name="Morin E."/>
            <person name="Kohler A."/>
            <person name="Barry K."/>
            <person name="LaButti K."/>
            <person name="Morin E."/>
            <person name="Salamov A."/>
            <person name="Lipzen A."/>
            <person name="Mereny Z."/>
            <person name="Hegedus B."/>
            <person name="Baldrian P."/>
            <person name="Stursova M."/>
            <person name="Weitz H."/>
            <person name="Taylor A."/>
            <person name="Grigoriev I.V."/>
            <person name="Nagy L.G."/>
            <person name="Martin F."/>
            <person name="Kauserud H."/>
        </authorList>
    </citation>
    <scope>NUCLEOTIDE SEQUENCE</scope>
    <source>
        <strain evidence="9">CBHHK067</strain>
    </source>
</reference>
<keyword evidence="4" id="KW-0653">Protein transport</keyword>
<gene>
    <name evidence="9" type="ORF">B0H17DRAFT_1333100</name>
</gene>
<proteinExistence type="inferred from homology"/>
<dbReference type="GO" id="GO:0032456">
    <property type="term" value="P:endocytic recycling"/>
    <property type="evidence" value="ECO:0007669"/>
    <property type="project" value="TreeGrafter"/>
</dbReference>
<keyword evidence="5" id="KW-0333">Golgi apparatus</keyword>
<dbReference type="EMBL" id="JARKIE010000103">
    <property type="protein sequence ID" value="KAJ7684027.1"/>
    <property type="molecule type" value="Genomic_DNA"/>
</dbReference>
<dbReference type="PANTHER" id="PTHR14190:SF7">
    <property type="entry name" value="VACUOLAR PROTEIN SORTING-ASSOCIATED PROTEIN 52 HOMOLOG"/>
    <property type="match status" value="1"/>
</dbReference>
<evidence type="ECO:0000256" key="1">
    <source>
        <dbReference type="ARBA" id="ARBA00004601"/>
    </source>
</evidence>
<evidence type="ECO:0000313" key="9">
    <source>
        <dbReference type="EMBL" id="KAJ7684027.1"/>
    </source>
</evidence>
<evidence type="ECO:0000259" key="7">
    <source>
        <dbReference type="Pfam" id="PF04129"/>
    </source>
</evidence>
<dbReference type="InterPro" id="IPR048361">
    <property type="entry name" value="Vps52_C"/>
</dbReference>
<evidence type="ECO:0000256" key="3">
    <source>
        <dbReference type="ARBA" id="ARBA00022448"/>
    </source>
</evidence>
<feature type="domain" description="Vps52 C-terminal" evidence="8">
    <location>
        <begin position="371"/>
        <end position="545"/>
    </location>
</feature>
<dbReference type="GO" id="GO:0000938">
    <property type="term" value="C:GARP complex"/>
    <property type="evidence" value="ECO:0007669"/>
    <property type="project" value="TreeGrafter"/>
</dbReference>
<evidence type="ECO:0000256" key="4">
    <source>
        <dbReference type="ARBA" id="ARBA00022927"/>
    </source>
</evidence>
<evidence type="ECO:0000256" key="2">
    <source>
        <dbReference type="ARBA" id="ARBA00008180"/>
    </source>
</evidence>
<dbReference type="GO" id="GO:0042147">
    <property type="term" value="P:retrograde transport, endosome to Golgi"/>
    <property type="evidence" value="ECO:0007669"/>
    <property type="project" value="TreeGrafter"/>
</dbReference>
<organism evidence="9 10">
    <name type="scientific">Mycena rosella</name>
    <name type="common">Pink bonnet</name>
    <name type="synonym">Agaricus rosellus</name>
    <dbReference type="NCBI Taxonomy" id="1033263"/>
    <lineage>
        <taxon>Eukaryota</taxon>
        <taxon>Fungi</taxon>
        <taxon>Dikarya</taxon>
        <taxon>Basidiomycota</taxon>
        <taxon>Agaricomycotina</taxon>
        <taxon>Agaricomycetes</taxon>
        <taxon>Agaricomycetidae</taxon>
        <taxon>Agaricales</taxon>
        <taxon>Marasmiineae</taxon>
        <taxon>Mycenaceae</taxon>
        <taxon>Mycena</taxon>
    </lineage>
</organism>
<feature type="domain" description="Vps52 C-terminal" evidence="8">
    <location>
        <begin position="262"/>
        <end position="307"/>
    </location>
</feature>